<accession>A0A2I8VEL8</accession>
<evidence type="ECO:0000256" key="1">
    <source>
        <dbReference type="SAM" id="MobiDB-lite"/>
    </source>
</evidence>
<dbReference type="Gene3D" id="3.40.50.720">
    <property type="entry name" value="NAD(P)-binding Rossmann-like Domain"/>
    <property type="match status" value="1"/>
</dbReference>
<evidence type="ECO:0000313" key="2">
    <source>
        <dbReference type="EMBL" id="AUV80383.1"/>
    </source>
</evidence>
<dbReference type="KEGG" id="srub:C2R22_00850"/>
<feature type="region of interest" description="Disordered" evidence="1">
    <location>
        <begin position="34"/>
        <end position="100"/>
    </location>
</feature>
<sequence length="167" mass="18215">MLWYHSIGTADATGIVVSKRVTGATSRRRTCVGRHRCEQANGRARDGSDSNGRHGRQGANRQQRARGEATGDDGRGNKPPQVGDRNGARNRNEARPDAPLEERLVLFLAGDDEAAKETVAELTEQVEFAPLDVGSLRDGADMEPDSPIYHEPMVLTEARAELKALRT</sequence>
<dbReference type="Proteomes" id="UP000236584">
    <property type="component" value="Chromosome"/>
</dbReference>
<feature type="compositionally biased region" description="Basic and acidic residues" evidence="1">
    <location>
        <begin position="86"/>
        <end position="100"/>
    </location>
</feature>
<name>A0A2I8VEL8_9EURY</name>
<protein>
    <submittedName>
        <fullName evidence="2">Uncharacterized protein</fullName>
    </submittedName>
</protein>
<feature type="compositionally biased region" description="Basic and acidic residues" evidence="1">
    <location>
        <begin position="65"/>
        <end position="76"/>
    </location>
</feature>
<organism evidence="2 3">
    <name type="scientific">Salinigranum rubrum</name>
    <dbReference type="NCBI Taxonomy" id="755307"/>
    <lineage>
        <taxon>Archaea</taxon>
        <taxon>Methanobacteriati</taxon>
        <taxon>Methanobacteriota</taxon>
        <taxon>Stenosarchaea group</taxon>
        <taxon>Halobacteria</taxon>
        <taxon>Halobacteriales</taxon>
        <taxon>Haloferacaceae</taxon>
        <taxon>Salinigranum</taxon>
    </lineage>
</organism>
<keyword evidence="3" id="KW-1185">Reference proteome</keyword>
<dbReference type="AlphaFoldDB" id="A0A2I8VEL8"/>
<proteinExistence type="predicted"/>
<dbReference type="EMBL" id="CP026309">
    <property type="protein sequence ID" value="AUV80383.1"/>
    <property type="molecule type" value="Genomic_DNA"/>
</dbReference>
<evidence type="ECO:0000313" key="3">
    <source>
        <dbReference type="Proteomes" id="UP000236584"/>
    </source>
</evidence>
<gene>
    <name evidence="2" type="ORF">C2R22_00850</name>
</gene>
<feature type="compositionally biased region" description="Basic and acidic residues" evidence="1">
    <location>
        <begin position="35"/>
        <end position="52"/>
    </location>
</feature>
<reference evidence="2 3" key="1">
    <citation type="submission" date="2018-01" db="EMBL/GenBank/DDBJ databases">
        <title>Complete genome sequence of Salinigranum rubrum GX10T, an extremely halophilic archaeon isolated from a marine solar saltern.</title>
        <authorList>
            <person name="Han S."/>
        </authorList>
    </citation>
    <scope>NUCLEOTIDE SEQUENCE [LARGE SCALE GENOMIC DNA]</scope>
    <source>
        <strain evidence="2 3">GX10</strain>
    </source>
</reference>